<comment type="catalytic activity">
    <reaction evidence="18">
        <text>2'-deoxyribonucleotide-(2'-deoxyribose 5'-phosphate)-2'-deoxyribonucleotide-DNA = a 3'-end 2'-deoxyribonucleotide-(2,3-dehydro-2,3-deoxyribose 5'-phosphate)-DNA + a 5'-end 5'-phospho-2'-deoxyribonucleoside-DNA + H(+)</text>
        <dbReference type="Rhea" id="RHEA:66592"/>
        <dbReference type="Rhea" id="RHEA-COMP:13180"/>
        <dbReference type="Rhea" id="RHEA-COMP:16897"/>
        <dbReference type="Rhea" id="RHEA-COMP:17067"/>
        <dbReference type="ChEBI" id="CHEBI:15378"/>
        <dbReference type="ChEBI" id="CHEBI:136412"/>
        <dbReference type="ChEBI" id="CHEBI:157695"/>
        <dbReference type="ChEBI" id="CHEBI:167181"/>
        <dbReference type="EC" id="4.2.99.18"/>
    </reaction>
</comment>
<dbReference type="EMBL" id="FODJ01000013">
    <property type="protein sequence ID" value="SEO81316.1"/>
    <property type="molecule type" value="Genomic_DNA"/>
</dbReference>
<organism evidence="25 26">
    <name type="scientific">Amphibacillus marinus</name>
    <dbReference type="NCBI Taxonomy" id="872970"/>
    <lineage>
        <taxon>Bacteria</taxon>
        <taxon>Bacillati</taxon>
        <taxon>Bacillota</taxon>
        <taxon>Bacilli</taxon>
        <taxon>Bacillales</taxon>
        <taxon>Bacillaceae</taxon>
        <taxon>Amphibacillus</taxon>
    </lineage>
</organism>
<dbReference type="SMART" id="SM00481">
    <property type="entry name" value="POLIIIAc"/>
    <property type="match status" value="1"/>
</dbReference>
<sequence length="575" mass="64915">MVTIDKKDIIKLLEQIAIYLELKGENPFKISAYRKAALALETDQRSRNEIDDYTQIKGIGKGTATVIEEYLTTGQSETLRQLEQEVPAGLVPLLDLPGLGGKKLAQLYQELNVVDLTSLKKAAQAGEIASLKGFGQKSAEKILKAVEEVGQRPERLPVYEVMPISARVEAYLAELPKITRFSIAGSMRRFRETLKDLDYIIATDQPEQVKDALLALPDIKEVIAAGQTKVSVLLQGKYDVSVDFRIVTDDQFATTLHHFTGSKDHNVAMRQRAKAQGEKISEYGVENVETGEITTFATEADFFKHFNLNFIPPELREFSGEIEAFEQEIPLIEQADIQGDLHMHTTWSDGAQSIEEMVQLASELSYRYIAITDHSKFLRVANGLTEQRLREQRKEIERLRTVYPNINILCGVEMDIRPDGHLDFADDFLQEMDFVIGAIHSSFNQSEAEIMKRFVHAMENPYVKMIAHPTGRIIGKRSGYRANVEQLIDKAVETGTILELNANPKRFDLSADWVRIAQDKGAQIAINTDAHNKATLSYMTAGVRVARRGWLKAETVVNTWSLDRLTAFWRQKEDR</sequence>
<dbReference type="InterPro" id="IPR037160">
    <property type="entry name" value="DNA_Pol_thumb_sf"/>
</dbReference>
<evidence type="ECO:0000256" key="5">
    <source>
        <dbReference type="ARBA" id="ARBA00020020"/>
    </source>
</evidence>
<dbReference type="Pfam" id="PF14791">
    <property type="entry name" value="DNA_pol_B_thumb"/>
    <property type="match status" value="1"/>
</dbReference>
<evidence type="ECO:0000259" key="24">
    <source>
        <dbReference type="SMART" id="SM00483"/>
    </source>
</evidence>
<dbReference type="GO" id="GO:0003677">
    <property type="term" value="F:DNA binding"/>
    <property type="evidence" value="ECO:0007669"/>
    <property type="project" value="InterPro"/>
</dbReference>
<dbReference type="Pfam" id="PF14520">
    <property type="entry name" value="HHH_5"/>
    <property type="match status" value="1"/>
</dbReference>
<feature type="domain" description="DNA-directed DNA polymerase X" evidence="24">
    <location>
        <begin position="3"/>
        <end position="317"/>
    </location>
</feature>
<comment type="function">
    <text evidence="20">Repair polymerase that plays a key role in base-excision repair. During this process, the damaged base is excised by specific DNA glycosylases, the DNA backbone is nicked at the abasic site by an apurinic/apyrimidic (AP) endonuclease, and POLB removes 5'-deoxyribose-phosphate from the preincised AP site acting as a 5'-deoxyribose-phosphate lyase (5'-dRP lyase); through its DNA polymerase activity, it adds one nucleotide to the 3' end of the arising single-nucleotide gap. Conducts 'gap-filling' DNA synthesis in a stepwise distributive fashion rather than in a processive fashion as for other DNA polymerases. It is also able to cleave sugar-phosphate bonds 3' to an intact AP site, acting as an AP lyase.</text>
</comment>
<evidence type="ECO:0000313" key="26">
    <source>
        <dbReference type="Proteomes" id="UP000199300"/>
    </source>
</evidence>
<evidence type="ECO:0000256" key="6">
    <source>
        <dbReference type="ARBA" id="ARBA00022481"/>
    </source>
</evidence>
<feature type="domain" description="Helix-hairpin-helix DNA-binding motif class 1" evidence="22">
    <location>
        <begin position="91"/>
        <end position="110"/>
    </location>
</feature>
<gene>
    <name evidence="25" type="ORF">SAMN04488134_11384</name>
</gene>
<evidence type="ECO:0000256" key="4">
    <source>
        <dbReference type="ARBA" id="ARBA00012720"/>
    </source>
</evidence>
<dbReference type="Proteomes" id="UP000199300">
    <property type="component" value="Unassembled WGS sequence"/>
</dbReference>
<dbReference type="InterPro" id="IPR050243">
    <property type="entry name" value="PHP_phosphatase"/>
</dbReference>
<dbReference type="InterPro" id="IPR003141">
    <property type="entry name" value="Pol/His_phosphatase_N"/>
</dbReference>
<dbReference type="InterPro" id="IPR004013">
    <property type="entry name" value="PHP_dom"/>
</dbReference>
<dbReference type="GO" id="GO:0006281">
    <property type="term" value="P:DNA repair"/>
    <property type="evidence" value="ECO:0007669"/>
    <property type="project" value="UniProtKB-KW"/>
</dbReference>
<evidence type="ECO:0000256" key="1">
    <source>
        <dbReference type="ARBA" id="ARBA00001946"/>
    </source>
</evidence>
<dbReference type="PANTHER" id="PTHR36928:SF1">
    <property type="entry name" value="PHOSPHATASE YCDX-RELATED"/>
    <property type="match status" value="1"/>
</dbReference>
<evidence type="ECO:0000259" key="22">
    <source>
        <dbReference type="SMART" id="SM00278"/>
    </source>
</evidence>
<keyword evidence="11" id="KW-0227">DNA damage</keyword>
<dbReference type="Gene3D" id="3.20.20.140">
    <property type="entry name" value="Metal-dependent hydrolases"/>
    <property type="match status" value="1"/>
</dbReference>
<dbReference type="Gene3D" id="1.10.150.110">
    <property type="entry name" value="DNA polymerase beta, N-terminal domain-like"/>
    <property type="match status" value="1"/>
</dbReference>
<dbReference type="SUPFAM" id="SSF81301">
    <property type="entry name" value="Nucleotidyltransferase"/>
    <property type="match status" value="1"/>
</dbReference>
<dbReference type="Gene3D" id="3.30.210.10">
    <property type="entry name" value="DNA polymerase, thumb domain"/>
    <property type="match status" value="1"/>
</dbReference>
<keyword evidence="9" id="KW-0548">Nucleotidyltransferase</keyword>
<evidence type="ECO:0000259" key="23">
    <source>
        <dbReference type="SMART" id="SM00481"/>
    </source>
</evidence>
<dbReference type="PRINTS" id="PR00870">
    <property type="entry name" value="DNAPOLXBETA"/>
</dbReference>
<dbReference type="SMART" id="SM00483">
    <property type="entry name" value="POLXc"/>
    <property type="match status" value="1"/>
</dbReference>
<proteinExistence type="predicted"/>
<keyword evidence="8" id="KW-0808">Transferase</keyword>
<keyword evidence="12" id="KW-0832">Ubl conjugation</keyword>
<keyword evidence="26" id="KW-1185">Reference proteome</keyword>
<dbReference type="GO" id="GO:0042578">
    <property type="term" value="F:phosphoric ester hydrolase activity"/>
    <property type="evidence" value="ECO:0007669"/>
    <property type="project" value="TreeGrafter"/>
</dbReference>
<evidence type="ECO:0000256" key="14">
    <source>
        <dbReference type="ARBA" id="ARBA00023053"/>
    </source>
</evidence>
<dbReference type="Pfam" id="PF02811">
    <property type="entry name" value="PHP"/>
    <property type="match status" value="1"/>
</dbReference>
<dbReference type="InterPro" id="IPR002054">
    <property type="entry name" value="DNA-dir_DNA_pol_X"/>
</dbReference>
<evidence type="ECO:0000256" key="9">
    <source>
        <dbReference type="ARBA" id="ARBA00022695"/>
    </source>
</evidence>
<dbReference type="PANTHER" id="PTHR36928">
    <property type="entry name" value="PHOSPHATASE YCDX-RELATED"/>
    <property type="match status" value="1"/>
</dbReference>
<keyword evidence="10" id="KW-0235">DNA replication</keyword>
<name>A0A1H8SS43_9BACI</name>
<evidence type="ECO:0000256" key="8">
    <source>
        <dbReference type="ARBA" id="ARBA00022679"/>
    </source>
</evidence>
<comment type="cofactor">
    <cofactor evidence="1">
        <name>Mg(2+)</name>
        <dbReference type="ChEBI" id="CHEBI:18420"/>
    </cofactor>
</comment>
<dbReference type="SMART" id="SM00278">
    <property type="entry name" value="HhH1"/>
    <property type="match status" value="3"/>
</dbReference>
<evidence type="ECO:0000256" key="12">
    <source>
        <dbReference type="ARBA" id="ARBA00022843"/>
    </source>
</evidence>
<dbReference type="GO" id="GO:0140078">
    <property type="term" value="F:class I DNA-(apurinic or apyrimidinic site) endonuclease activity"/>
    <property type="evidence" value="ECO:0007669"/>
    <property type="project" value="UniProtKB-EC"/>
</dbReference>
<dbReference type="AlphaFoldDB" id="A0A1H8SS43"/>
<evidence type="ECO:0000256" key="11">
    <source>
        <dbReference type="ARBA" id="ARBA00022763"/>
    </source>
</evidence>
<dbReference type="EC" id="4.2.99.18" evidence="4"/>
<comment type="catalytic activity">
    <reaction evidence="19">
        <text>a 5'-end 2'-deoxyribose-2'-deoxyribonucleotide-DNA = (2E,4S)-4-hydroxypenten-2-al-5-phosphate + a 5'-end 5'-phospho-2'-deoxyribonucleoside-DNA + H(+)</text>
        <dbReference type="Rhea" id="RHEA:76255"/>
        <dbReference type="Rhea" id="RHEA-COMP:13180"/>
        <dbReference type="Rhea" id="RHEA-COMP:18657"/>
        <dbReference type="ChEBI" id="CHEBI:15378"/>
        <dbReference type="ChEBI" id="CHEBI:136412"/>
        <dbReference type="ChEBI" id="CHEBI:195194"/>
        <dbReference type="ChEBI" id="CHEBI:195195"/>
    </reaction>
</comment>
<dbReference type="InterPro" id="IPR027421">
    <property type="entry name" value="DNA_pol_lamdba_lyase_dom_sf"/>
</dbReference>
<keyword evidence="14" id="KW-0915">Sodium</keyword>
<dbReference type="InterPro" id="IPR016195">
    <property type="entry name" value="Pol/histidinol_Pase-like"/>
</dbReference>
<dbReference type="InterPro" id="IPR043519">
    <property type="entry name" value="NT_sf"/>
</dbReference>
<protein>
    <recommendedName>
        <fullName evidence="5">DNA polymerase beta</fullName>
        <ecNumber evidence="3">2.7.7.7</ecNumber>
        <ecNumber evidence="4">4.2.99.18</ecNumber>
    </recommendedName>
    <alternativeName>
        <fullName evidence="16">5'-deoxyribose-phosphate lyase</fullName>
    </alternativeName>
    <alternativeName>
        <fullName evidence="17">AP lyase</fullName>
    </alternativeName>
</protein>
<evidence type="ECO:0000256" key="17">
    <source>
        <dbReference type="ARBA" id="ARBA00035726"/>
    </source>
</evidence>
<dbReference type="CDD" id="cd00141">
    <property type="entry name" value="NT_POLXc"/>
    <property type="match status" value="1"/>
</dbReference>
<dbReference type="PIRSF" id="PIRSF005047">
    <property type="entry name" value="UCP005047_YshC"/>
    <property type="match status" value="1"/>
</dbReference>
<dbReference type="InterPro" id="IPR003583">
    <property type="entry name" value="Hlx-hairpin-Hlx_DNA-bd_motif"/>
</dbReference>
<evidence type="ECO:0000256" key="19">
    <source>
        <dbReference type="ARBA" id="ARBA00044678"/>
    </source>
</evidence>
<evidence type="ECO:0000256" key="16">
    <source>
        <dbReference type="ARBA" id="ARBA00035717"/>
    </source>
</evidence>
<dbReference type="GO" id="GO:0005829">
    <property type="term" value="C:cytosol"/>
    <property type="evidence" value="ECO:0007669"/>
    <property type="project" value="TreeGrafter"/>
</dbReference>
<keyword evidence="15" id="KW-0234">DNA repair</keyword>
<evidence type="ECO:0000313" key="25">
    <source>
        <dbReference type="EMBL" id="SEO81316.1"/>
    </source>
</evidence>
<evidence type="ECO:0000256" key="2">
    <source>
        <dbReference type="ARBA" id="ARBA00004496"/>
    </source>
</evidence>
<dbReference type="InterPro" id="IPR002008">
    <property type="entry name" value="DNA_pol_X_beta-like"/>
</dbReference>
<dbReference type="STRING" id="872970.SAMN04488134_11384"/>
<reference evidence="25 26" key="1">
    <citation type="submission" date="2016-10" db="EMBL/GenBank/DDBJ databases">
        <authorList>
            <person name="de Groot N.N."/>
        </authorList>
    </citation>
    <scope>NUCLEOTIDE SEQUENCE [LARGE SCALE GENOMIC DNA]</scope>
    <source>
        <strain evidence="25 26">CGMCC 1.10434</strain>
    </source>
</reference>
<comment type="catalytic activity">
    <reaction evidence="21">
        <text>DNA(n) + a 2'-deoxyribonucleoside 5'-triphosphate = DNA(n+1) + diphosphate</text>
        <dbReference type="Rhea" id="RHEA:22508"/>
        <dbReference type="Rhea" id="RHEA-COMP:17339"/>
        <dbReference type="Rhea" id="RHEA-COMP:17340"/>
        <dbReference type="ChEBI" id="CHEBI:33019"/>
        <dbReference type="ChEBI" id="CHEBI:61560"/>
        <dbReference type="ChEBI" id="CHEBI:173112"/>
        <dbReference type="EC" id="2.7.7.7"/>
    </reaction>
</comment>
<dbReference type="GO" id="GO:0003887">
    <property type="term" value="F:DNA-directed DNA polymerase activity"/>
    <property type="evidence" value="ECO:0007669"/>
    <property type="project" value="UniProtKB-KW"/>
</dbReference>
<evidence type="ECO:0000256" key="3">
    <source>
        <dbReference type="ARBA" id="ARBA00012417"/>
    </source>
</evidence>
<evidence type="ECO:0000256" key="18">
    <source>
        <dbReference type="ARBA" id="ARBA00044632"/>
    </source>
</evidence>
<evidence type="ECO:0000256" key="7">
    <source>
        <dbReference type="ARBA" id="ARBA00022634"/>
    </source>
</evidence>
<evidence type="ECO:0000256" key="20">
    <source>
        <dbReference type="ARBA" id="ARBA00045548"/>
    </source>
</evidence>
<dbReference type="SUPFAM" id="SSF47802">
    <property type="entry name" value="DNA polymerase beta, N-terminal domain-like"/>
    <property type="match status" value="1"/>
</dbReference>
<dbReference type="CDD" id="cd07436">
    <property type="entry name" value="PHP_PolX"/>
    <property type="match status" value="1"/>
</dbReference>
<evidence type="ECO:0000256" key="21">
    <source>
        <dbReference type="ARBA" id="ARBA00049244"/>
    </source>
</evidence>
<dbReference type="Pfam" id="PF14716">
    <property type="entry name" value="HHH_8"/>
    <property type="match status" value="1"/>
</dbReference>
<dbReference type="Gene3D" id="1.10.150.20">
    <property type="entry name" value="5' to 3' exonuclease, C-terminal subdomain"/>
    <property type="match status" value="1"/>
</dbReference>
<feature type="domain" description="Helix-hairpin-helix DNA-binding motif class 1" evidence="22">
    <location>
        <begin position="126"/>
        <end position="145"/>
    </location>
</feature>
<dbReference type="SUPFAM" id="SSF89550">
    <property type="entry name" value="PHP domain-like"/>
    <property type="match status" value="1"/>
</dbReference>
<dbReference type="InterPro" id="IPR022311">
    <property type="entry name" value="PolX-like"/>
</dbReference>
<keyword evidence="6" id="KW-0488">Methylation</keyword>
<dbReference type="EC" id="2.7.7.7" evidence="3"/>
<dbReference type="GO" id="GO:0008270">
    <property type="term" value="F:zinc ion binding"/>
    <property type="evidence" value="ECO:0007669"/>
    <property type="project" value="TreeGrafter"/>
</dbReference>
<dbReference type="InterPro" id="IPR047967">
    <property type="entry name" value="PolX_PHP"/>
</dbReference>
<keyword evidence="13" id="KW-0239">DNA-directed DNA polymerase</keyword>
<dbReference type="InterPro" id="IPR029398">
    <property type="entry name" value="PolB_thumb"/>
</dbReference>
<comment type="subcellular location">
    <subcellularLocation>
        <location evidence="2">Cytoplasm</location>
    </subcellularLocation>
</comment>
<evidence type="ECO:0000256" key="15">
    <source>
        <dbReference type="ARBA" id="ARBA00023204"/>
    </source>
</evidence>
<feature type="domain" description="Helix-hairpin-helix DNA-binding motif class 1" evidence="22">
    <location>
        <begin position="51"/>
        <end position="70"/>
    </location>
</feature>
<dbReference type="InterPro" id="IPR010996">
    <property type="entry name" value="HHH_MUS81"/>
</dbReference>
<evidence type="ECO:0000256" key="13">
    <source>
        <dbReference type="ARBA" id="ARBA00022932"/>
    </source>
</evidence>
<accession>A0A1H8SS43</accession>
<feature type="domain" description="Polymerase/histidinol phosphatase N-terminal" evidence="23">
    <location>
        <begin position="339"/>
        <end position="418"/>
    </location>
</feature>
<keyword evidence="7" id="KW-0237">DNA synthesis</keyword>
<evidence type="ECO:0000256" key="10">
    <source>
        <dbReference type="ARBA" id="ARBA00022705"/>
    </source>
</evidence>
<dbReference type="NCBIfam" id="NF006375">
    <property type="entry name" value="PRK08609.1"/>
    <property type="match status" value="1"/>
</dbReference>
<dbReference type="Gene3D" id="3.30.460.10">
    <property type="entry name" value="Beta Polymerase, domain 2"/>
    <property type="match status" value="1"/>
</dbReference>